<keyword evidence="3" id="KW-0472">Membrane</keyword>
<feature type="region of interest" description="Disordered" evidence="2">
    <location>
        <begin position="1"/>
        <end position="23"/>
    </location>
</feature>
<accession>A0A1E3NWV5</accession>
<name>A0A1E3NWV5_WICAA</name>
<feature type="domain" description="Cytochrome b5 heme-binding" evidence="4">
    <location>
        <begin position="83"/>
        <end position="177"/>
    </location>
</feature>
<dbReference type="PANTHER" id="PTHR10281:SF76">
    <property type="entry name" value="CALCUTTA CUP-RELATED"/>
    <property type="match status" value="1"/>
</dbReference>
<dbReference type="Gene3D" id="3.10.120.10">
    <property type="entry name" value="Cytochrome b5-like heme/steroid binding domain"/>
    <property type="match status" value="1"/>
</dbReference>
<dbReference type="AlphaFoldDB" id="A0A1E3NWV5"/>
<dbReference type="GO" id="GO:0016020">
    <property type="term" value="C:membrane"/>
    <property type="evidence" value="ECO:0007669"/>
    <property type="project" value="TreeGrafter"/>
</dbReference>
<sequence>MSELRNRKNKKESSSTEEKKPFQNDDNSISFSFFDIIRMISGLLLLNLFLSYWFTGTFTYNYSGKLIDPHYLYFQAFGSYVNLTDSELAKYDGSIEGLPIYIGVNGTVFDVSSKKEIYGPDGSYYYLSGKDCARAYATNCLNQQTYDIRDLEPEEIRRLKGWHEFFETKYFKVGVVNHEPLTGPTPDREDCRGRGH</sequence>
<gene>
    <name evidence="5" type="ORF">WICANDRAFT_36214</name>
</gene>
<keyword evidence="3" id="KW-1133">Transmembrane helix</keyword>
<dbReference type="PANTHER" id="PTHR10281">
    <property type="entry name" value="MEMBRANE-ASSOCIATED PROGESTERONE RECEPTOR COMPONENT-RELATED"/>
    <property type="match status" value="1"/>
</dbReference>
<evidence type="ECO:0000259" key="4">
    <source>
        <dbReference type="SMART" id="SM01117"/>
    </source>
</evidence>
<reference evidence="5 6" key="1">
    <citation type="journal article" date="2016" name="Proc. Natl. Acad. Sci. U.S.A.">
        <title>Comparative genomics of biotechnologically important yeasts.</title>
        <authorList>
            <person name="Riley R."/>
            <person name="Haridas S."/>
            <person name="Wolfe K.H."/>
            <person name="Lopes M.R."/>
            <person name="Hittinger C.T."/>
            <person name="Goeker M."/>
            <person name="Salamov A.A."/>
            <person name="Wisecaver J.H."/>
            <person name="Long T.M."/>
            <person name="Calvey C.H."/>
            <person name="Aerts A.L."/>
            <person name="Barry K.W."/>
            <person name="Choi C."/>
            <person name="Clum A."/>
            <person name="Coughlan A.Y."/>
            <person name="Deshpande S."/>
            <person name="Douglass A.P."/>
            <person name="Hanson S.J."/>
            <person name="Klenk H.-P."/>
            <person name="LaButti K.M."/>
            <person name="Lapidus A."/>
            <person name="Lindquist E.A."/>
            <person name="Lipzen A.M."/>
            <person name="Meier-Kolthoff J.P."/>
            <person name="Ohm R.A."/>
            <person name="Otillar R.P."/>
            <person name="Pangilinan J.L."/>
            <person name="Peng Y."/>
            <person name="Rokas A."/>
            <person name="Rosa C.A."/>
            <person name="Scheuner C."/>
            <person name="Sibirny A.A."/>
            <person name="Slot J.C."/>
            <person name="Stielow J.B."/>
            <person name="Sun H."/>
            <person name="Kurtzman C.P."/>
            <person name="Blackwell M."/>
            <person name="Grigoriev I.V."/>
            <person name="Jeffries T.W."/>
        </authorList>
    </citation>
    <scope>NUCLEOTIDE SEQUENCE [LARGE SCALE GENOMIC DNA]</scope>
    <source>
        <strain evidence="6">ATCC 58044 / CBS 1984 / NCYC 433 / NRRL Y-366-8</strain>
    </source>
</reference>
<protein>
    <recommendedName>
        <fullName evidence="4">Cytochrome b5 heme-binding domain-containing protein</fullName>
    </recommendedName>
</protein>
<proteinExistence type="inferred from homology"/>
<dbReference type="InterPro" id="IPR036400">
    <property type="entry name" value="Cyt_B5-like_heme/steroid_sf"/>
</dbReference>
<feature type="transmembrane region" description="Helical" evidence="3">
    <location>
        <begin position="36"/>
        <end position="54"/>
    </location>
</feature>
<dbReference type="InterPro" id="IPR050577">
    <property type="entry name" value="MAPR/NEUFC/NENF-like"/>
</dbReference>
<evidence type="ECO:0000256" key="2">
    <source>
        <dbReference type="SAM" id="MobiDB-lite"/>
    </source>
</evidence>
<keyword evidence="6" id="KW-1185">Reference proteome</keyword>
<evidence type="ECO:0000256" key="3">
    <source>
        <dbReference type="SAM" id="Phobius"/>
    </source>
</evidence>
<dbReference type="GO" id="GO:0012505">
    <property type="term" value="C:endomembrane system"/>
    <property type="evidence" value="ECO:0007669"/>
    <property type="project" value="TreeGrafter"/>
</dbReference>
<comment type="similarity">
    <text evidence="1">Belongs to the cytochrome b5 family. MAPR subfamily.</text>
</comment>
<dbReference type="EMBL" id="KV454214">
    <property type="protein sequence ID" value="ODQ57057.1"/>
    <property type="molecule type" value="Genomic_DNA"/>
</dbReference>
<dbReference type="Pfam" id="PF00173">
    <property type="entry name" value="Cyt-b5"/>
    <property type="match status" value="1"/>
</dbReference>
<dbReference type="STRING" id="683960.A0A1E3NWV5"/>
<dbReference type="RefSeq" id="XP_019036264.1">
    <property type="nucleotide sequence ID" value="XM_019182409.1"/>
</dbReference>
<dbReference type="GeneID" id="30199655"/>
<dbReference type="InterPro" id="IPR001199">
    <property type="entry name" value="Cyt_B5-like_heme/steroid-bd"/>
</dbReference>
<organism evidence="5 6">
    <name type="scientific">Wickerhamomyces anomalus (strain ATCC 58044 / CBS 1984 / NCYC 433 / NRRL Y-366-8)</name>
    <name type="common">Yeast</name>
    <name type="synonym">Hansenula anomala</name>
    <dbReference type="NCBI Taxonomy" id="683960"/>
    <lineage>
        <taxon>Eukaryota</taxon>
        <taxon>Fungi</taxon>
        <taxon>Dikarya</taxon>
        <taxon>Ascomycota</taxon>
        <taxon>Saccharomycotina</taxon>
        <taxon>Saccharomycetes</taxon>
        <taxon>Phaffomycetales</taxon>
        <taxon>Wickerhamomycetaceae</taxon>
        <taxon>Wickerhamomyces</taxon>
    </lineage>
</organism>
<keyword evidence="3" id="KW-0812">Transmembrane</keyword>
<dbReference type="SUPFAM" id="SSF55856">
    <property type="entry name" value="Cytochrome b5-like heme/steroid binding domain"/>
    <property type="match status" value="1"/>
</dbReference>
<evidence type="ECO:0000313" key="6">
    <source>
        <dbReference type="Proteomes" id="UP000094112"/>
    </source>
</evidence>
<evidence type="ECO:0000313" key="5">
    <source>
        <dbReference type="EMBL" id="ODQ57057.1"/>
    </source>
</evidence>
<evidence type="ECO:0000256" key="1">
    <source>
        <dbReference type="ARBA" id="ARBA00038357"/>
    </source>
</evidence>
<dbReference type="SMART" id="SM01117">
    <property type="entry name" value="Cyt-b5"/>
    <property type="match status" value="1"/>
</dbReference>
<dbReference type="Proteomes" id="UP000094112">
    <property type="component" value="Unassembled WGS sequence"/>
</dbReference>
<dbReference type="OrthoDB" id="10257697at2759"/>